<feature type="transmembrane region" description="Helical" evidence="6">
    <location>
        <begin position="152"/>
        <end position="178"/>
    </location>
</feature>
<dbReference type="AlphaFoldDB" id="A0AAD5WP45"/>
<name>A0AAD5WP45_9PEZI</name>
<sequence length="342" mass="38049">MLILTANLDAVFLAAAILHIKVAELIPSLGMAAGAKKMKIFVTTSMILYTALMYSTKIAVALFHLELTAGFWIHKAARWTLWLLIIAWPLQHVIFFMACPFHHRYAIDPKPGCPPPRHAWDFWVIYSIHMSTDILLFIIPFPALVKIRDLKLRLIICGVYALGISFTAISCVRVVLLVVHPDKDILRVMTLSIIEESAHVVVAAIPWISGIFIQKYYIEGGYVSTKGVVKTERRGMSIKTRSWTRGESGTSAEAEAGRGVAARTGRKGLAESWRRWLNCILSLKRNGVGSNEQEGGGGGAKDINIRVRRGMTLDFELVEKESMEGPSGSVRSTEHILHMREG</sequence>
<dbReference type="Pfam" id="PF20684">
    <property type="entry name" value="Fung_rhodopsin"/>
    <property type="match status" value="1"/>
</dbReference>
<feature type="transmembrane region" description="Helical" evidence="6">
    <location>
        <begin position="79"/>
        <end position="103"/>
    </location>
</feature>
<comment type="caution">
    <text evidence="8">The sequence shown here is derived from an EMBL/GenBank/DDBJ whole genome shotgun (WGS) entry which is preliminary data.</text>
</comment>
<evidence type="ECO:0000256" key="1">
    <source>
        <dbReference type="ARBA" id="ARBA00004141"/>
    </source>
</evidence>
<feature type="transmembrane region" description="Helical" evidence="6">
    <location>
        <begin position="123"/>
        <end position="145"/>
    </location>
</feature>
<evidence type="ECO:0000256" key="6">
    <source>
        <dbReference type="SAM" id="Phobius"/>
    </source>
</evidence>
<dbReference type="InterPro" id="IPR049326">
    <property type="entry name" value="Rhodopsin_dom_fungi"/>
</dbReference>
<evidence type="ECO:0000256" key="3">
    <source>
        <dbReference type="ARBA" id="ARBA00022989"/>
    </source>
</evidence>
<evidence type="ECO:0000256" key="5">
    <source>
        <dbReference type="ARBA" id="ARBA00038359"/>
    </source>
</evidence>
<keyword evidence="9" id="KW-1185">Reference proteome</keyword>
<proteinExistence type="inferred from homology"/>
<evidence type="ECO:0000256" key="4">
    <source>
        <dbReference type="ARBA" id="ARBA00023136"/>
    </source>
</evidence>
<reference evidence="8" key="1">
    <citation type="submission" date="2022-07" db="EMBL/GenBank/DDBJ databases">
        <title>Draft genome sequence of Zalerion maritima ATCC 34329, a (micro)plastics degrading marine fungus.</title>
        <authorList>
            <person name="Paco A."/>
            <person name="Goncalves M.F.M."/>
            <person name="Rocha-Santos T.A.P."/>
            <person name="Alves A."/>
        </authorList>
    </citation>
    <scope>NUCLEOTIDE SEQUENCE</scope>
    <source>
        <strain evidence="8">ATCC 34329</strain>
    </source>
</reference>
<dbReference type="EMBL" id="JAKWBI020000496">
    <property type="protein sequence ID" value="KAJ2894439.1"/>
    <property type="molecule type" value="Genomic_DNA"/>
</dbReference>
<keyword evidence="2 6" id="KW-0812">Transmembrane</keyword>
<keyword evidence="4 6" id="KW-0472">Membrane</keyword>
<keyword evidence="3 6" id="KW-1133">Transmembrane helix</keyword>
<accession>A0AAD5WP45</accession>
<evidence type="ECO:0000313" key="9">
    <source>
        <dbReference type="Proteomes" id="UP001201980"/>
    </source>
</evidence>
<evidence type="ECO:0000256" key="2">
    <source>
        <dbReference type="ARBA" id="ARBA00022692"/>
    </source>
</evidence>
<dbReference type="GO" id="GO:0016020">
    <property type="term" value="C:membrane"/>
    <property type="evidence" value="ECO:0007669"/>
    <property type="project" value="UniProtKB-SubCell"/>
</dbReference>
<comment type="subcellular location">
    <subcellularLocation>
        <location evidence="1">Membrane</location>
        <topology evidence="1">Multi-pass membrane protein</topology>
    </subcellularLocation>
</comment>
<dbReference type="Proteomes" id="UP001201980">
    <property type="component" value="Unassembled WGS sequence"/>
</dbReference>
<dbReference type="PANTHER" id="PTHR33048">
    <property type="entry name" value="PTH11-LIKE INTEGRAL MEMBRANE PROTEIN (AFU_ORTHOLOGUE AFUA_5G11245)"/>
    <property type="match status" value="1"/>
</dbReference>
<evidence type="ECO:0000313" key="8">
    <source>
        <dbReference type="EMBL" id="KAJ2894439.1"/>
    </source>
</evidence>
<dbReference type="PANTHER" id="PTHR33048:SF47">
    <property type="entry name" value="INTEGRAL MEMBRANE PROTEIN-RELATED"/>
    <property type="match status" value="1"/>
</dbReference>
<dbReference type="InterPro" id="IPR052337">
    <property type="entry name" value="SAT4-like"/>
</dbReference>
<feature type="transmembrane region" description="Helical" evidence="6">
    <location>
        <begin position="47"/>
        <end position="67"/>
    </location>
</feature>
<protein>
    <recommendedName>
        <fullName evidence="7">Rhodopsin domain-containing protein</fullName>
    </recommendedName>
</protein>
<organism evidence="8 9">
    <name type="scientific">Zalerion maritima</name>
    <dbReference type="NCBI Taxonomy" id="339359"/>
    <lineage>
        <taxon>Eukaryota</taxon>
        <taxon>Fungi</taxon>
        <taxon>Dikarya</taxon>
        <taxon>Ascomycota</taxon>
        <taxon>Pezizomycotina</taxon>
        <taxon>Sordariomycetes</taxon>
        <taxon>Lulworthiomycetidae</taxon>
        <taxon>Lulworthiales</taxon>
        <taxon>Lulworthiaceae</taxon>
        <taxon>Zalerion</taxon>
    </lineage>
</organism>
<gene>
    <name evidence="8" type="ORF">MKZ38_007542</name>
</gene>
<evidence type="ECO:0000259" key="7">
    <source>
        <dbReference type="Pfam" id="PF20684"/>
    </source>
</evidence>
<comment type="similarity">
    <text evidence="5">Belongs to the SAT4 family.</text>
</comment>
<feature type="domain" description="Rhodopsin" evidence="7">
    <location>
        <begin position="37"/>
        <end position="211"/>
    </location>
</feature>